<organism evidence="1 2">
    <name type="scientific">Methanolobus profundi</name>
    <dbReference type="NCBI Taxonomy" id="487685"/>
    <lineage>
        <taxon>Archaea</taxon>
        <taxon>Methanobacteriati</taxon>
        <taxon>Methanobacteriota</taxon>
        <taxon>Stenosarchaea group</taxon>
        <taxon>Methanomicrobia</taxon>
        <taxon>Methanosarcinales</taxon>
        <taxon>Methanosarcinaceae</taxon>
        <taxon>Methanolobus</taxon>
    </lineage>
</organism>
<name>A0A1I4NH85_9EURY</name>
<evidence type="ECO:0000313" key="1">
    <source>
        <dbReference type="EMBL" id="SFM14829.1"/>
    </source>
</evidence>
<dbReference type="RefSeq" id="WP_091931562.1">
    <property type="nucleotide sequence ID" value="NZ_FOUJ01000001.1"/>
</dbReference>
<dbReference type="CDD" id="cd00090">
    <property type="entry name" value="HTH_ARSR"/>
    <property type="match status" value="1"/>
</dbReference>
<dbReference type="SUPFAM" id="SSF46785">
    <property type="entry name" value="Winged helix' DNA-binding domain"/>
    <property type="match status" value="1"/>
</dbReference>
<protein>
    <recommendedName>
        <fullName evidence="3">Helix-turn-helix domain-containing protein</fullName>
    </recommendedName>
</protein>
<dbReference type="InterPro" id="IPR036388">
    <property type="entry name" value="WH-like_DNA-bd_sf"/>
</dbReference>
<dbReference type="InterPro" id="IPR016723">
    <property type="entry name" value="Tscrpt_reg_ArsR_prd"/>
</dbReference>
<dbReference type="Gene3D" id="1.10.10.10">
    <property type="entry name" value="Winged helix-like DNA-binding domain superfamily/Winged helix DNA-binding domain"/>
    <property type="match status" value="1"/>
</dbReference>
<dbReference type="OrthoDB" id="114909at2157"/>
<accession>A0A1I4NH85</accession>
<dbReference type="Proteomes" id="UP000198535">
    <property type="component" value="Unassembled WGS sequence"/>
</dbReference>
<dbReference type="InterPro" id="IPR036390">
    <property type="entry name" value="WH_DNA-bd_sf"/>
</dbReference>
<dbReference type="STRING" id="487685.SAMN04488696_0049"/>
<keyword evidence="2" id="KW-1185">Reference proteome</keyword>
<evidence type="ECO:0000313" key="2">
    <source>
        <dbReference type="Proteomes" id="UP000198535"/>
    </source>
</evidence>
<evidence type="ECO:0008006" key="3">
    <source>
        <dbReference type="Google" id="ProtNLM"/>
    </source>
</evidence>
<dbReference type="AlphaFoldDB" id="A0A1I4NH85"/>
<dbReference type="InterPro" id="IPR011991">
    <property type="entry name" value="ArsR-like_HTH"/>
</dbReference>
<dbReference type="PIRSF" id="PIRSF018357">
    <property type="entry name" value="Trans_reg_ArsR_prd"/>
    <property type="match status" value="1"/>
</dbReference>
<dbReference type="EMBL" id="FOUJ01000001">
    <property type="protein sequence ID" value="SFM14829.1"/>
    <property type="molecule type" value="Genomic_DNA"/>
</dbReference>
<gene>
    <name evidence="1" type="ORF">SAMN04488696_0049</name>
</gene>
<reference evidence="2" key="1">
    <citation type="submission" date="2016-10" db="EMBL/GenBank/DDBJ databases">
        <authorList>
            <person name="Varghese N."/>
            <person name="Submissions S."/>
        </authorList>
    </citation>
    <scope>NUCLEOTIDE SEQUENCE [LARGE SCALE GENOMIC DNA]</scope>
    <source>
        <strain evidence="2">Mob M</strain>
    </source>
</reference>
<sequence length="256" mass="29118">MRQDHDYESELSDIRLKLSDIHNDIRSFIDSTGHQHLDSVVRSVKDDYSGVIVRHLMDDAGKGLEKNMVKKCEMRGECKGLLSNVLQKNAGLIMNDTVNEASIEENRLELKKLRTMVPYDKCDICFAEASDIMSRQVTLMRSMKIYETNSEKRYDLSQLPPEVVVDDILEPLCHQKRFDILKAITGETRSFSALSNLTGLRGGNLLFHLQKLMESGMIIQRHERGDYMITGKGFKVMEGVSSIYSSLNPPKGTEKE</sequence>
<proteinExistence type="predicted"/>